<gene>
    <name evidence="1" type="ORF">F0L17_09430</name>
</gene>
<proteinExistence type="predicted"/>
<dbReference type="RefSeq" id="WP_162465994.1">
    <property type="nucleotide sequence ID" value="NZ_WIXO01000001.1"/>
</dbReference>
<evidence type="ECO:0000313" key="2">
    <source>
        <dbReference type="Proteomes" id="UP000473014"/>
    </source>
</evidence>
<protein>
    <submittedName>
        <fullName evidence="1">Uncharacterized protein</fullName>
    </submittedName>
</protein>
<dbReference type="AlphaFoldDB" id="A0A6G2BAU3"/>
<sequence length="118" mass="12217">MLDVTPLLTAVDRFADRLRAMPQSALVRGAAAEGLETARELAGRARRIEFPDHEPVRLPDAGIFAVGDQLAVAGHDLAEALRTNGGANGGAPGAGPEALAEAVALVEAAEERALTARR</sequence>
<reference evidence="1 2" key="1">
    <citation type="submission" date="2019-11" db="EMBL/GenBank/DDBJ databases">
        <authorList>
            <person name="Yuan L."/>
        </authorList>
    </citation>
    <scope>NUCLEOTIDE SEQUENCE [LARGE SCALE GENOMIC DNA]</scope>
    <source>
        <strain evidence="1 2">TRM43335</strain>
    </source>
</reference>
<name>A0A6G2BAU3_9ACTN</name>
<evidence type="ECO:0000313" key="1">
    <source>
        <dbReference type="EMBL" id="MTE19344.1"/>
    </source>
</evidence>
<dbReference type="EMBL" id="WIXO01000001">
    <property type="protein sequence ID" value="MTE19344.1"/>
    <property type="molecule type" value="Genomic_DNA"/>
</dbReference>
<keyword evidence="2" id="KW-1185">Reference proteome</keyword>
<comment type="caution">
    <text evidence="1">The sequence shown here is derived from an EMBL/GenBank/DDBJ whole genome shotgun (WGS) entry which is preliminary data.</text>
</comment>
<accession>A0A6G2BAU3</accession>
<organism evidence="1 2">
    <name type="scientific">Streptomyces taklimakanensis</name>
    <dbReference type="NCBI Taxonomy" id="2569853"/>
    <lineage>
        <taxon>Bacteria</taxon>
        <taxon>Bacillati</taxon>
        <taxon>Actinomycetota</taxon>
        <taxon>Actinomycetes</taxon>
        <taxon>Kitasatosporales</taxon>
        <taxon>Streptomycetaceae</taxon>
        <taxon>Streptomyces</taxon>
    </lineage>
</organism>
<dbReference type="Proteomes" id="UP000473014">
    <property type="component" value="Unassembled WGS sequence"/>
</dbReference>